<evidence type="ECO:0000313" key="1">
    <source>
        <dbReference type="EMBL" id="CAN0264205.1"/>
    </source>
</evidence>
<reference evidence="1" key="2">
    <citation type="submission" date="2025-03" db="EMBL/GenBank/DDBJ databases">
        <authorList>
            <consortium name="ELIXIR-Norway"/>
            <consortium name="Elixir Norway"/>
        </authorList>
    </citation>
    <scope>NUCLEOTIDE SEQUENCE</scope>
</reference>
<organism evidence="1 2">
    <name type="scientific">Rangifer tarandus platyrhynchus</name>
    <name type="common">Svalbard reindeer</name>
    <dbReference type="NCBI Taxonomy" id="3082113"/>
    <lineage>
        <taxon>Eukaryota</taxon>
        <taxon>Metazoa</taxon>
        <taxon>Chordata</taxon>
        <taxon>Craniata</taxon>
        <taxon>Vertebrata</taxon>
        <taxon>Euteleostomi</taxon>
        <taxon>Mammalia</taxon>
        <taxon>Eutheria</taxon>
        <taxon>Laurasiatheria</taxon>
        <taxon>Artiodactyla</taxon>
        <taxon>Ruminantia</taxon>
        <taxon>Pecora</taxon>
        <taxon>Cervidae</taxon>
        <taxon>Odocoileinae</taxon>
        <taxon>Rangifer</taxon>
    </lineage>
</organism>
<evidence type="ECO:0000313" key="2">
    <source>
        <dbReference type="Proteomes" id="UP001162501"/>
    </source>
</evidence>
<dbReference type="EMBL" id="OX596109">
    <property type="protein sequence ID" value="CAN0264205.1"/>
    <property type="molecule type" value="Genomic_DNA"/>
</dbReference>
<name>A0AC59Z6L7_RANTA</name>
<dbReference type="Proteomes" id="UP001162501">
    <property type="component" value="Chromosome 25"/>
</dbReference>
<accession>A0AC59Z6L7</accession>
<protein>
    <submittedName>
        <fullName evidence="1">Uncharacterized protein</fullName>
    </submittedName>
</protein>
<sequence length="141" mass="14888">MAPPSKRPCPARPKPAGLNGGPILNQGPVTEPAQSACREGAARGVCCLEWEFGCHVGARGHLNHVQWRPVRPVAGGTTQSRHWHCVEALEAKVEPARQPWPVTWSASGWTGSAALHGARVLLGPHQGALPRLQEVAAGLGL</sequence>
<gene>
    <name evidence="1" type="ORF">MRATA1EN22A_LOCUS14554</name>
</gene>
<reference evidence="1" key="1">
    <citation type="submission" date="2023-05" db="EMBL/GenBank/DDBJ databases">
        <authorList>
            <consortium name="ELIXIR-Norway"/>
        </authorList>
    </citation>
    <scope>NUCLEOTIDE SEQUENCE</scope>
</reference>
<proteinExistence type="predicted"/>